<dbReference type="EMBL" id="JAIWYP010000016">
    <property type="protein sequence ID" value="KAH3697686.1"/>
    <property type="molecule type" value="Genomic_DNA"/>
</dbReference>
<reference evidence="1" key="2">
    <citation type="submission" date="2020-11" db="EMBL/GenBank/DDBJ databases">
        <authorList>
            <person name="McCartney M.A."/>
            <person name="Auch B."/>
            <person name="Kono T."/>
            <person name="Mallez S."/>
            <person name="Becker A."/>
            <person name="Gohl D.M."/>
            <person name="Silverstein K.A.T."/>
            <person name="Koren S."/>
            <person name="Bechman K.B."/>
            <person name="Herman A."/>
            <person name="Abrahante J.E."/>
            <person name="Garbe J."/>
        </authorList>
    </citation>
    <scope>NUCLEOTIDE SEQUENCE</scope>
    <source>
        <strain evidence="1">Duluth1</strain>
        <tissue evidence="1">Whole animal</tissue>
    </source>
</reference>
<reference evidence="1" key="1">
    <citation type="journal article" date="2019" name="bioRxiv">
        <title>The Genome of the Zebra Mussel, Dreissena polymorpha: A Resource for Invasive Species Research.</title>
        <authorList>
            <person name="McCartney M.A."/>
            <person name="Auch B."/>
            <person name="Kono T."/>
            <person name="Mallez S."/>
            <person name="Zhang Y."/>
            <person name="Obille A."/>
            <person name="Becker A."/>
            <person name="Abrahante J.E."/>
            <person name="Garbe J."/>
            <person name="Badalamenti J.P."/>
            <person name="Herman A."/>
            <person name="Mangelson H."/>
            <person name="Liachko I."/>
            <person name="Sullivan S."/>
            <person name="Sone E.D."/>
            <person name="Koren S."/>
            <person name="Silverstein K.A.T."/>
            <person name="Beckman K.B."/>
            <person name="Gohl D.M."/>
        </authorList>
    </citation>
    <scope>NUCLEOTIDE SEQUENCE</scope>
    <source>
        <strain evidence="1">Duluth1</strain>
        <tissue evidence="1">Whole animal</tissue>
    </source>
</reference>
<dbReference type="AlphaFoldDB" id="A0A9D4BCN2"/>
<sequence>MQSGTERQKDGRSDHYMPSFWGIQMISDVVVRAVTDIIKTNVLTKFYEDWTINVTMRVFTNFYFSHIRKNALLPGSHASRVLTIINCNQTINVASRVLTRKNAPPHCGNVSQATGTIFQIVQDFIRTNILTKVLTRFYYGHVFQPTATIFELVQDIIGINFLDNKYRTINVASRLLTRQIKGQQTTHDGQWAITKANHANFH</sequence>
<name>A0A9D4BCN2_DREPO</name>
<keyword evidence="2" id="KW-1185">Reference proteome</keyword>
<comment type="caution">
    <text evidence="1">The sequence shown here is derived from an EMBL/GenBank/DDBJ whole genome shotgun (WGS) entry which is preliminary data.</text>
</comment>
<evidence type="ECO:0000313" key="2">
    <source>
        <dbReference type="Proteomes" id="UP000828390"/>
    </source>
</evidence>
<organism evidence="1 2">
    <name type="scientific">Dreissena polymorpha</name>
    <name type="common">Zebra mussel</name>
    <name type="synonym">Mytilus polymorpha</name>
    <dbReference type="NCBI Taxonomy" id="45954"/>
    <lineage>
        <taxon>Eukaryota</taxon>
        <taxon>Metazoa</taxon>
        <taxon>Spiralia</taxon>
        <taxon>Lophotrochozoa</taxon>
        <taxon>Mollusca</taxon>
        <taxon>Bivalvia</taxon>
        <taxon>Autobranchia</taxon>
        <taxon>Heteroconchia</taxon>
        <taxon>Euheterodonta</taxon>
        <taxon>Imparidentia</taxon>
        <taxon>Neoheterodontei</taxon>
        <taxon>Myida</taxon>
        <taxon>Dreissenoidea</taxon>
        <taxon>Dreissenidae</taxon>
        <taxon>Dreissena</taxon>
    </lineage>
</organism>
<protein>
    <submittedName>
        <fullName evidence="1">Uncharacterized protein</fullName>
    </submittedName>
</protein>
<gene>
    <name evidence="1" type="ORF">DPMN_085192</name>
</gene>
<proteinExistence type="predicted"/>
<accession>A0A9D4BCN2</accession>
<evidence type="ECO:0000313" key="1">
    <source>
        <dbReference type="EMBL" id="KAH3697686.1"/>
    </source>
</evidence>
<dbReference type="Proteomes" id="UP000828390">
    <property type="component" value="Unassembled WGS sequence"/>
</dbReference>